<evidence type="ECO:0000313" key="1">
    <source>
        <dbReference type="EMBL" id="KAL1545208.1"/>
    </source>
</evidence>
<reference evidence="1 2" key="1">
    <citation type="submission" date="2024-06" db="EMBL/GenBank/DDBJ databases">
        <title>A chromosome level genome sequence of Diviner's sage (Salvia divinorum).</title>
        <authorList>
            <person name="Ford S.A."/>
            <person name="Ro D.-K."/>
            <person name="Ness R.W."/>
            <person name="Phillips M.A."/>
        </authorList>
    </citation>
    <scope>NUCLEOTIDE SEQUENCE [LARGE SCALE GENOMIC DNA]</scope>
    <source>
        <strain evidence="1">SAF-2024a</strain>
        <tissue evidence="1">Leaf</tissue>
    </source>
</reference>
<keyword evidence="2" id="KW-1185">Reference proteome</keyword>
<evidence type="ECO:0000313" key="2">
    <source>
        <dbReference type="Proteomes" id="UP001567538"/>
    </source>
</evidence>
<gene>
    <name evidence="1" type="ORF">AAHA92_21956</name>
</gene>
<dbReference type="Proteomes" id="UP001567538">
    <property type="component" value="Unassembled WGS sequence"/>
</dbReference>
<protein>
    <submittedName>
        <fullName evidence="1">Uncharacterized protein</fullName>
    </submittedName>
</protein>
<sequence>MLEITHSFAVSPGKSRRSLPSCCHSAVRRRCSACRRDFSTSARLAAPNSRLKISISQVVGRWEKILGMEWNSRTEKGGGDFYAYLKSSCCPSSLF</sequence>
<accession>A0ABD1GQ30</accession>
<organism evidence="1 2">
    <name type="scientific">Salvia divinorum</name>
    <name type="common">Maria pastora</name>
    <name type="synonym">Diviner's sage</name>
    <dbReference type="NCBI Taxonomy" id="28513"/>
    <lineage>
        <taxon>Eukaryota</taxon>
        <taxon>Viridiplantae</taxon>
        <taxon>Streptophyta</taxon>
        <taxon>Embryophyta</taxon>
        <taxon>Tracheophyta</taxon>
        <taxon>Spermatophyta</taxon>
        <taxon>Magnoliopsida</taxon>
        <taxon>eudicotyledons</taxon>
        <taxon>Gunneridae</taxon>
        <taxon>Pentapetalae</taxon>
        <taxon>asterids</taxon>
        <taxon>lamiids</taxon>
        <taxon>Lamiales</taxon>
        <taxon>Lamiaceae</taxon>
        <taxon>Nepetoideae</taxon>
        <taxon>Mentheae</taxon>
        <taxon>Salviinae</taxon>
        <taxon>Salvia</taxon>
        <taxon>Salvia subgen. Calosphace</taxon>
    </lineage>
</organism>
<dbReference type="EMBL" id="JBEAFC010000008">
    <property type="protein sequence ID" value="KAL1545208.1"/>
    <property type="molecule type" value="Genomic_DNA"/>
</dbReference>
<name>A0ABD1GQ30_SALDI</name>
<dbReference type="AlphaFoldDB" id="A0ABD1GQ30"/>
<proteinExistence type="predicted"/>
<comment type="caution">
    <text evidence="1">The sequence shown here is derived from an EMBL/GenBank/DDBJ whole genome shotgun (WGS) entry which is preliminary data.</text>
</comment>